<dbReference type="Proteomes" id="UP000245464">
    <property type="component" value="Chromosome 10"/>
</dbReference>
<dbReference type="EMBL" id="NQIK02000010">
    <property type="protein sequence ID" value="KAF7565462.1"/>
    <property type="molecule type" value="Genomic_DNA"/>
</dbReference>
<dbReference type="KEGG" id="ptrr:6344676"/>
<name>A0A2W1GTV1_9PLEO</name>
<accession>A0A2W1GTV1</accession>
<reference evidence="1" key="1">
    <citation type="journal article" date="2018" name="BMC Genomics">
        <title>Comparative genomics of the wheat fungal pathogen Pyrenophora tritici-repentis reveals chromosomal variations and genome plasticity.</title>
        <authorList>
            <person name="Moolhuijzen P."/>
            <person name="See P.T."/>
            <person name="Hane J.K."/>
            <person name="Shi G."/>
            <person name="Liu Z."/>
            <person name="Oliver R.P."/>
            <person name="Moffat C.S."/>
        </authorList>
    </citation>
    <scope>NUCLEOTIDE SEQUENCE [LARGE SCALE GENOMIC DNA]</scope>
    <source>
        <strain evidence="1">M4</strain>
    </source>
</reference>
<sequence length="130" mass="15180">MEFVADENYYARYPVPNHTTESQLVAIPIQPRVLLKLPIPHSTHLYVCLVGIFMPHRQDKEINRMNLNMSKREFVEKLRDLTRERGILGNVAHGELPVAFWFFKVDGEEDDVTNGDECINVGAKWRLEDW</sequence>
<protein>
    <submittedName>
        <fullName evidence="1">Uncharacterized protein</fullName>
    </submittedName>
</protein>
<dbReference type="AlphaFoldDB" id="A0A2W1GTV1"/>
<dbReference type="RefSeq" id="XP_001936751.2">
    <property type="nucleotide sequence ID" value="XM_001936716.2"/>
</dbReference>
<gene>
    <name evidence="1" type="ORF">PtrM4_048960</name>
</gene>
<proteinExistence type="predicted"/>
<comment type="caution">
    <text evidence="1">The sequence shown here is derived from an EMBL/GenBank/DDBJ whole genome shotgun (WGS) entry which is preliminary data.</text>
</comment>
<organism evidence="1 2">
    <name type="scientific">Pyrenophora tritici-repentis</name>
    <dbReference type="NCBI Taxonomy" id="45151"/>
    <lineage>
        <taxon>Eukaryota</taxon>
        <taxon>Fungi</taxon>
        <taxon>Dikarya</taxon>
        <taxon>Ascomycota</taxon>
        <taxon>Pezizomycotina</taxon>
        <taxon>Dothideomycetes</taxon>
        <taxon>Pleosporomycetidae</taxon>
        <taxon>Pleosporales</taxon>
        <taxon>Pleosporineae</taxon>
        <taxon>Pleosporaceae</taxon>
        <taxon>Pyrenophora</taxon>
    </lineage>
</organism>
<dbReference type="GeneID" id="6344676"/>
<evidence type="ECO:0000313" key="2">
    <source>
        <dbReference type="Proteomes" id="UP000245464"/>
    </source>
</evidence>
<evidence type="ECO:0000313" key="1">
    <source>
        <dbReference type="EMBL" id="KAF7565462.1"/>
    </source>
</evidence>